<dbReference type="EC" id="3.2.2.-" evidence="6"/>
<comment type="caution">
    <text evidence="7">The sequence shown here is derived from an EMBL/GenBank/DDBJ whole genome shotgun (WGS) entry which is preliminary data.</text>
</comment>
<organism evidence="7 8">
    <name type="scientific">Anguilla anguilla</name>
    <name type="common">European freshwater eel</name>
    <name type="synonym">Muraena anguilla</name>
    <dbReference type="NCBI Taxonomy" id="7936"/>
    <lineage>
        <taxon>Eukaryota</taxon>
        <taxon>Metazoa</taxon>
        <taxon>Chordata</taxon>
        <taxon>Craniata</taxon>
        <taxon>Vertebrata</taxon>
        <taxon>Euteleostomi</taxon>
        <taxon>Actinopterygii</taxon>
        <taxon>Neopterygii</taxon>
        <taxon>Teleostei</taxon>
        <taxon>Anguilliformes</taxon>
        <taxon>Anguillidae</taxon>
        <taxon>Anguilla</taxon>
    </lineage>
</organism>
<comment type="catalytic activity">
    <reaction evidence="5 6">
        <text>queuosine 5'-phosphate + H2O = queuine + D-ribose 5-phosphate</text>
        <dbReference type="Rhea" id="RHEA:75387"/>
        <dbReference type="ChEBI" id="CHEBI:15377"/>
        <dbReference type="ChEBI" id="CHEBI:17433"/>
        <dbReference type="ChEBI" id="CHEBI:78346"/>
        <dbReference type="ChEBI" id="CHEBI:194371"/>
    </reaction>
    <physiologicalReaction direction="left-to-right" evidence="5 6">
        <dbReference type="Rhea" id="RHEA:75388"/>
    </physiologicalReaction>
</comment>
<evidence type="ECO:0000256" key="1">
    <source>
        <dbReference type="ARBA" id="ARBA00022801"/>
    </source>
</evidence>
<name>A0A9D3M5V1_ANGAN</name>
<dbReference type="Proteomes" id="UP001044222">
    <property type="component" value="Chromosome 10"/>
</dbReference>
<proteinExistence type="inferred from homology"/>
<keyword evidence="8" id="KW-1185">Reference proteome</keyword>
<dbReference type="GO" id="GO:0016787">
    <property type="term" value="F:hydrolase activity"/>
    <property type="evidence" value="ECO:0007669"/>
    <property type="project" value="UniProtKB-KW"/>
</dbReference>
<sequence>MEEPLPPRESGRWVAERSRDVFVEEEGVRRAAEMLYALRDSEVFTPQGWKKMNPLAPAFDSDLHINWVFVVDTMNFSFWPDHDDRQCTVTCRGATYSGYMALCAAVTRAMDEGVPITDAAYMASVSLEDLGRVLRSDTATPMPMLSERHRALNEGGAVLLRYGGSLRRFLSHGATPGDSSATSWTTCRRTATRPSTRVRRLPFIREPRSCWLISGGSWRREEKEASPTWTT</sequence>
<dbReference type="AlphaFoldDB" id="A0A9D3M5V1"/>
<accession>A0A9D3M5V1</accession>
<evidence type="ECO:0000256" key="5">
    <source>
        <dbReference type="ARBA" id="ARBA00048204"/>
    </source>
</evidence>
<protein>
    <recommendedName>
        <fullName evidence="3 6">Queuosine 5'-phosphate N-glycosylase/hydrolase</fullName>
        <ecNumber evidence="6">3.2.2.-</ecNumber>
    </recommendedName>
    <alternativeName>
        <fullName evidence="4 6">Queuosine-nucleotide N-glycosylase/hydrolase</fullName>
    </alternativeName>
</protein>
<gene>
    <name evidence="7" type="ORF">ANANG_G00198700</name>
</gene>
<keyword evidence="1 6" id="KW-0378">Hydrolase</keyword>
<evidence type="ECO:0000313" key="8">
    <source>
        <dbReference type="Proteomes" id="UP001044222"/>
    </source>
</evidence>
<dbReference type="EMBL" id="JAFIRN010000010">
    <property type="protein sequence ID" value="KAG5841360.1"/>
    <property type="molecule type" value="Genomic_DNA"/>
</dbReference>
<reference evidence="7" key="1">
    <citation type="submission" date="2021-01" db="EMBL/GenBank/DDBJ databases">
        <title>A chromosome-scale assembly of European eel, Anguilla anguilla.</title>
        <authorList>
            <person name="Henkel C."/>
            <person name="Jong-Raadsen S.A."/>
            <person name="Dufour S."/>
            <person name="Weltzien F.-A."/>
            <person name="Palstra A.P."/>
            <person name="Pelster B."/>
            <person name="Spaink H.P."/>
            <person name="Van Den Thillart G.E."/>
            <person name="Jansen H."/>
            <person name="Zahm M."/>
            <person name="Klopp C."/>
            <person name="Cedric C."/>
            <person name="Louis A."/>
            <person name="Berthelot C."/>
            <person name="Parey E."/>
            <person name="Roest Crollius H."/>
            <person name="Montfort J."/>
            <person name="Robinson-Rechavi M."/>
            <person name="Bucao C."/>
            <person name="Bouchez O."/>
            <person name="Gislard M."/>
            <person name="Lluch J."/>
            <person name="Milhes M."/>
            <person name="Lampietro C."/>
            <person name="Lopez Roques C."/>
            <person name="Donnadieu C."/>
            <person name="Braasch I."/>
            <person name="Desvignes T."/>
            <person name="Postlethwait J."/>
            <person name="Bobe J."/>
            <person name="Guiguen Y."/>
            <person name="Dirks R."/>
        </authorList>
    </citation>
    <scope>NUCLEOTIDE SEQUENCE</scope>
    <source>
        <strain evidence="7">Tag_6206</strain>
        <tissue evidence="7">Liver</tissue>
    </source>
</reference>
<evidence type="ECO:0000256" key="4">
    <source>
        <dbReference type="ARBA" id="ARBA00035393"/>
    </source>
</evidence>
<dbReference type="GO" id="GO:0006400">
    <property type="term" value="P:tRNA modification"/>
    <property type="evidence" value="ECO:0007669"/>
    <property type="project" value="TreeGrafter"/>
</dbReference>
<comment type="similarity">
    <text evidence="2 6">Belongs to the QNG1 protein family.</text>
</comment>
<evidence type="ECO:0000256" key="6">
    <source>
        <dbReference type="RuleBase" id="RU365002"/>
    </source>
</evidence>
<dbReference type="PANTHER" id="PTHR21314">
    <property type="entry name" value="QUEUOSINE 5'-PHOSPHATE N-GLYCOSYLASE_HYDROLASE-RELATED"/>
    <property type="match status" value="1"/>
</dbReference>
<dbReference type="InterPro" id="IPR019438">
    <property type="entry name" value="Q_salvage"/>
</dbReference>
<comment type="function">
    <text evidence="6">Catalyzes the hydrolysis of queuosine 5'-phosphate, releasing the nucleobase queuine (q). Is required for salvage of queuine from exogenous queuosine (Q) that is imported and then converted to queuosine 5'-phosphate intracellularly.</text>
</comment>
<dbReference type="Pfam" id="PF10343">
    <property type="entry name" value="Q_salvage"/>
    <property type="match status" value="1"/>
</dbReference>
<evidence type="ECO:0000256" key="3">
    <source>
        <dbReference type="ARBA" id="ARBA00035306"/>
    </source>
</evidence>
<dbReference type="PANTHER" id="PTHR21314:SF0">
    <property type="entry name" value="QUEUOSINE 5'-PHOSPHATE N-GLYCOSYLASE_HYDROLASE"/>
    <property type="match status" value="1"/>
</dbReference>
<evidence type="ECO:0000256" key="2">
    <source>
        <dbReference type="ARBA" id="ARBA00035119"/>
    </source>
</evidence>
<evidence type="ECO:0000313" key="7">
    <source>
        <dbReference type="EMBL" id="KAG5841360.1"/>
    </source>
</evidence>